<dbReference type="Proteomes" id="UP000799421">
    <property type="component" value="Unassembled WGS sequence"/>
</dbReference>
<dbReference type="AlphaFoldDB" id="A0A6A7BXV4"/>
<reference evidence="1" key="1">
    <citation type="journal article" date="2020" name="Stud. Mycol.">
        <title>101 Dothideomycetes genomes: a test case for predicting lifestyles and emergence of pathogens.</title>
        <authorList>
            <person name="Haridas S."/>
            <person name="Albert R."/>
            <person name="Binder M."/>
            <person name="Bloem J."/>
            <person name="Labutti K."/>
            <person name="Salamov A."/>
            <person name="Andreopoulos B."/>
            <person name="Baker S."/>
            <person name="Barry K."/>
            <person name="Bills G."/>
            <person name="Bluhm B."/>
            <person name="Cannon C."/>
            <person name="Castanera R."/>
            <person name="Culley D."/>
            <person name="Daum C."/>
            <person name="Ezra D."/>
            <person name="Gonzalez J."/>
            <person name="Henrissat B."/>
            <person name="Kuo A."/>
            <person name="Liang C."/>
            <person name="Lipzen A."/>
            <person name="Lutzoni F."/>
            <person name="Magnuson J."/>
            <person name="Mondo S."/>
            <person name="Nolan M."/>
            <person name="Ohm R."/>
            <person name="Pangilinan J."/>
            <person name="Park H.-J."/>
            <person name="Ramirez L."/>
            <person name="Alfaro M."/>
            <person name="Sun H."/>
            <person name="Tritt A."/>
            <person name="Yoshinaga Y."/>
            <person name="Zwiers L.-H."/>
            <person name="Turgeon B."/>
            <person name="Goodwin S."/>
            <person name="Spatafora J."/>
            <person name="Crous P."/>
            <person name="Grigoriev I."/>
        </authorList>
    </citation>
    <scope>NUCLEOTIDE SEQUENCE</scope>
    <source>
        <strain evidence="1">CBS 480.64</strain>
    </source>
</reference>
<evidence type="ECO:0000313" key="2">
    <source>
        <dbReference type="Proteomes" id="UP000799421"/>
    </source>
</evidence>
<proteinExistence type="predicted"/>
<keyword evidence="2" id="KW-1185">Reference proteome</keyword>
<organism evidence="1 2">
    <name type="scientific">Piedraia hortae CBS 480.64</name>
    <dbReference type="NCBI Taxonomy" id="1314780"/>
    <lineage>
        <taxon>Eukaryota</taxon>
        <taxon>Fungi</taxon>
        <taxon>Dikarya</taxon>
        <taxon>Ascomycota</taxon>
        <taxon>Pezizomycotina</taxon>
        <taxon>Dothideomycetes</taxon>
        <taxon>Dothideomycetidae</taxon>
        <taxon>Capnodiales</taxon>
        <taxon>Piedraiaceae</taxon>
        <taxon>Piedraia</taxon>
    </lineage>
</organism>
<dbReference type="EMBL" id="MU005985">
    <property type="protein sequence ID" value="KAF2860051.1"/>
    <property type="molecule type" value="Genomic_DNA"/>
</dbReference>
<dbReference type="OrthoDB" id="4589391at2759"/>
<gene>
    <name evidence="1" type="ORF">K470DRAFT_264720</name>
</gene>
<sequence length="135" mass="15118">MGIKTWAQVAAVANREYKFPAKLTRQLTVNCTDTADDMKNRSEVDILAAVNSWKAIRGVRAVRKLPSGDVNVVFEEIKWETYNSDKSWVTKAFGAGKSLKKRSFAVLVKGVDPGSEILMVPSPLRQWDASQEQKF</sequence>
<accession>A0A6A7BXV4</accession>
<evidence type="ECO:0000313" key="1">
    <source>
        <dbReference type="EMBL" id="KAF2860051.1"/>
    </source>
</evidence>
<name>A0A6A7BXV4_9PEZI</name>
<protein>
    <submittedName>
        <fullName evidence="1">Uncharacterized protein</fullName>
    </submittedName>
</protein>